<keyword evidence="13" id="KW-1207">Sterol metabolism</keyword>
<dbReference type="RefSeq" id="XP_017999697.1">
    <property type="nucleotide sequence ID" value="XM_018143375.1"/>
</dbReference>
<dbReference type="GeneID" id="28735255"/>
<evidence type="ECO:0000256" key="1">
    <source>
        <dbReference type="ARBA" id="ARBA00001946"/>
    </source>
</evidence>
<comment type="subcellular location">
    <subcellularLocation>
        <location evidence="2">Membrane</location>
    </subcellularLocation>
</comment>
<dbReference type="NCBIfam" id="TIGR01559">
    <property type="entry name" value="squal_synth"/>
    <property type="match status" value="1"/>
</dbReference>
<evidence type="ECO:0000256" key="3">
    <source>
        <dbReference type="ARBA" id="ARBA00006251"/>
    </source>
</evidence>
<dbReference type="SFLD" id="SFLDG01018">
    <property type="entry name" value="Squalene/Phytoene_Synthase_Lik"/>
    <property type="match status" value="1"/>
</dbReference>
<keyword evidence="5" id="KW-0444">Lipid biosynthesis</keyword>
<dbReference type="SUPFAM" id="SSF48576">
    <property type="entry name" value="Terpenoid synthases"/>
    <property type="match status" value="1"/>
</dbReference>
<dbReference type="CDD" id="cd00683">
    <property type="entry name" value="Trans_IPPS_HH"/>
    <property type="match status" value="1"/>
</dbReference>
<evidence type="ECO:0000256" key="15">
    <source>
        <dbReference type="SAM" id="Phobius"/>
    </source>
</evidence>
<dbReference type="Pfam" id="PF00494">
    <property type="entry name" value="SQS_PSY"/>
    <property type="match status" value="1"/>
</dbReference>
<dbReference type="InterPro" id="IPR006449">
    <property type="entry name" value="Squal_synth-like"/>
</dbReference>
<evidence type="ECO:0000256" key="5">
    <source>
        <dbReference type="ARBA" id="ARBA00022516"/>
    </source>
</evidence>
<keyword evidence="14" id="KW-0753">Steroid metabolism</keyword>
<evidence type="ECO:0000256" key="7">
    <source>
        <dbReference type="ARBA" id="ARBA00022692"/>
    </source>
</evidence>
<sequence>MPKASSILYYALHINELRSMIQWKVWHTPVHERDEEKESANLKRCFHYLDLTSRSFSAVIKELHPDLLVPICLFYLVLRGLDTVEDDVSIDIKEKEPLLRNFKDKLEIDGWNYSGNRPEEKDRDLLVNFQVVIEEYKKQKPDYQEVIKDICNKMGNGMADYCLNAEFNKEGVKSTADYDLYCHYVAGLVGEGLTRMFVTSGYGNPRLMDRPNLHNSMGLFLQKTNIIRDVREDHDDDRHFWPKEIWSKHVDDFADLFKPEHKQAALACQSEMVLNALNHADECLFYLAGLREQSVFNFCAIPQSMAIATLDLCFQNYAMMERNIKISKGQACQIMIESTQNLQLVCEVFRKHVRSIRKKNNPRDPNFLKISIACGKVEQFIESIFPKQTPESLAAAKAEGDKAVGLGESNQMSTKETFFLVLAIFGVLFFVSAMMIFMAWLAGARFDMVFDGLREGWAELSVKLGINPPPPAHVRAAKAITSSIASATASIKKEL</sequence>
<reference evidence="16 17" key="1">
    <citation type="submission" date="2015-06" db="EMBL/GenBank/DDBJ databases">
        <title>Draft genome of the ant-associated black yeast Phialophora attae CBS 131958.</title>
        <authorList>
            <person name="Moreno L.F."/>
            <person name="Stielow B.J."/>
            <person name="de Hoog S."/>
            <person name="Vicente V.A."/>
            <person name="Weiss V.A."/>
            <person name="de Vries M."/>
            <person name="Cruz L.M."/>
            <person name="Souza E.M."/>
        </authorList>
    </citation>
    <scope>NUCLEOTIDE SEQUENCE [LARGE SCALE GENOMIC DNA]</scope>
    <source>
        <strain evidence="16 17">CBS 131958</strain>
    </source>
</reference>
<dbReference type="Gene3D" id="1.10.600.10">
    <property type="entry name" value="Farnesyl Diphosphate Synthase"/>
    <property type="match status" value="1"/>
</dbReference>
<dbReference type="GO" id="GO:0051996">
    <property type="term" value="F:squalene synthase [NAD(P)H] activity"/>
    <property type="evidence" value="ECO:0007669"/>
    <property type="project" value="UniProtKB-EC"/>
</dbReference>
<dbReference type="OrthoDB" id="431150at2759"/>
<evidence type="ECO:0000256" key="10">
    <source>
        <dbReference type="ARBA" id="ARBA00023011"/>
    </source>
</evidence>
<dbReference type="STRING" id="1664694.A0A0N1H8W2"/>
<feature type="transmembrane region" description="Helical" evidence="15">
    <location>
        <begin position="418"/>
        <end position="441"/>
    </location>
</feature>
<dbReference type="InterPro" id="IPR008949">
    <property type="entry name" value="Isoprenoid_synthase_dom_sf"/>
</dbReference>
<keyword evidence="10" id="KW-0756">Sterol biosynthesis</keyword>
<evidence type="ECO:0000313" key="16">
    <source>
        <dbReference type="EMBL" id="KPI39734.1"/>
    </source>
</evidence>
<dbReference type="EMBL" id="LFJN01000014">
    <property type="protein sequence ID" value="KPI39734.1"/>
    <property type="molecule type" value="Genomic_DNA"/>
</dbReference>
<keyword evidence="6" id="KW-0808">Transferase</keyword>
<dbReference type="VEuPathDB" id="FungiDB:AB675_3333"/>
<keyword evidence="7 15" id="KW-0812">Transmembrane</keyword>
<keyword evidence="12 15" id="KW-0472">Membrane</keyword>
<dbReference type="GO" id="GO:0045338">
    <property type="term" value="P:farnesyl diphosphate metabolic process"/>
    <property type="evidence" value="ECO:0007669"/>
    <property type="project" value="InterPro"/>
</dbReference>
<dbReference type="GO" id="GO:0005789">
    <property type="term" value="C:endoplasmic reticulum membrane"/>
    <property type="evidence" value="ECO:0007669"/>
    <property type="project" value="TreeGrafter"/>
</dbReference>
<proteinExistence type="inferred from homology"/>
<evidence type="ECO:0000256" key="8">
    <source>
        <dbReference type="ARBA" id="ARBA00022955"/>
    </source>
</evidence>
<dbReference type="PROSITE" id="PS01045">
    <property type="entry name" value="SQUALEN_PHYTOEN_SYN_2"/>
    <property type="match status" value="1"/>
</dbReference>
<evidence type="ECO:0000256" key="11">
    <source>
        <dbReference type="ARBA" id="ARBA00023098"/>
    </source>
</evidence>
<dbReference type="SFLD" id="SFLDS00005">
    <property type="entry name" value="Isoprenoid_Synthase_Type_I"/>
    <property type="match status" value="1"/>
</dbReference>
<evidence type="ECO:0000256" key="6">
    <source>
        <dbReference type="ARBA" id="ARBA00022679"/>
    </source>
</evidence>
<evidence type="ECO:0000256" key="13">
    <source>
        <dbReference type="ARBA" id="ARBA00023166"/>
    </source>
</evidence>
<accession>A0A0N1H8W2</accession>
<keyword evidence="8" id="KW-0752">Steroid biosynthesis</keyword>
<keyword evidence="17" id="KW-1185">Reference proteome</keyword>
<evidence type="ECO:0000256" key="2">
    <source>
        <dbReference type="ARBA" id="ARBA00004370"/>
    </source>
</evidence>
<comment type="cofactor">
    <cofactor evidence="1">
        <name>Mg(2+)</name>
        <dbReference type="ChEBI" id="CHEBI:18420"/>
    </cofactor>
</comment>
<keyword evidence="9 15" id="KW-1133">Transmembrane helix</keyword>
<dbReference type="InterPro" id="IPR019845">
    <property type="entry name" value="Squalene/phytoene_synthase_CS"/>
</dbReference>
<evidence type="ECO:0000256" key="9">
    <source>
        <dbReference type="ARBA" id="ARBA00022989"/>
    </source>
</evidence>
<dbReference type="AlphaFoldDB" id="A0A0N1H8W2"/>
<evidence type="ECO:0000256" key="4">
    <source>
        <dbReference type="ARBA" id="ARBA00012373"/>
    </source>
</evidence>
<evidence type="ECO:0000256" key="14">
    <source>
        <dbReference type="ARBA" id="ARBA00023221"/>
    </source>
</evidence>
<evidence type="ECO:0000256" key="12">
    <source>
        <dbReference type="ARBA" id="ARBA00023136"/>
    </source>
</evidence>
<keyword evidence="11" id="KW-0443">Lipid metabolism</keyword>
<name>A0A0N1H8W2_9EURO</name>
<dbReference type="InterPro" id="IPR033904">
    <property type="entry name" value="Trans_IPPS_HH"/>
</dbReference>
<dbReference type="Proteomes" id="UP000038010">
    <property type="component" value="Unassembled WGS sequence"/>
</dbReference>
<organism evidence="16 17">
    <name type="scientific">Cyphellophora attinorum</name>
    <dbReference type="NCBI Taxonomy" id="1664694"/>
    <lineage>
        <taxon>Eukaryota</taxon>
        <taxon>Fungi</taxon>
        <taxon>Dikarya</taxon>
        <taxon>Ascomycota</taxon>
        <taxon>Pezizomycotina</taxon>
        <taxon>Eurotiomycetes</taxon>
        <taxon>Chaetothyriomycetidae</taxon>
        <taxon>Chaetothyriales</taxon>
        <taxon>Cyphellophoraceae</taxon>
        <taxon>Cyphellophora</taxon>
    </lineage>
</organism>
<dbReference type="PANTHER" id="PTHR11626">
    <property type="entry name" value="FARNESYL-DIPHOSPHATE FARNESYLTRANSFERASE"/>
    <property type="match status" value="1"/>
</dbReference>
<comment type="similarity">
    <text evidence="3">Belongs to the phytoene/squalene synthase family.</text>
</comment>
<dbReference type="InterPro" id="IPR002060">
    <property type="entry name" value="Squ/phyt_synthse"/>
</dbReference>
<comment type="caution">
    <text evidence="16">The sequence shown here is derived from an EMBL/GenBank/DDBJ whole genome shotgun (WGS) entry which is preliminary data.</text>
</comment>
<dbReference type="EC" id="2.5.1.21" evidence="4"/>
<protein>
    <recommendedName>
        <fullName evidence="4">squalene synthase</fullName>
        <ecNumber evidence="4">2.5.1.21</ecNumber>
    </recommendedName>
</protein>
<dbReference type="InterPro" id="IPR044844">
    <property type="entry name" value="Trans_IPPS_euk-type"/>
</dbReference>
<dbReference type="GO" id="GO:0006696">
    <property type="term" value="P:ergosterol biosynthetic process"/>
    <property type="evidence" value="ECO:0007669"/>
    <property type="project" value="TreeGrafter"/>
</dbReference>
<dbReference type="PANTHER" id="PTHR11626:SF2">
    <property type="entry name" value="SQUALENE SYNTHASE"/>
    <property type="match status" value="1"/>
</dbReference>
<evidence type="ECO:0000313" key="17">
    <source>
        <dbReference type="Proteomes" id="UP000038010"/>
    </source>
</evidence>
<dbReference type="FunFam" id="1.10.600.10:FF:000003">
    <property type="entry name" value="Farnesyl-diphosphate farnesyltransferase 1"/>
    <property type="match status" value="1"/>
</dbReference>
<gene>
    <name evidence="16" type="ORF">AB675_3333</name>
</gene>